<dbReference type="GO" id="GO:0016620">
    <property type="term" value="F:oxidoreductase activity, acting on the aldehyde or oxo group of donors, NAD or NADP as acceptor"/>
    <property type="evidence" value="ECO:0007669"/>
    <property type="project" value="InterPro"/>
</dbReference>
<dbReference type="InterPro" id="IPR016163">
    <property type="entry name" value="Ald_DH_C"/>
</dbReference>
<keyword evidence="3" id="KW-0520">NAD</keyword>
<dbReference type="PANTHER" id="PTHR43720:SF2">
    <property type="entry name" value="2-AMINOMUCONIC SEMIALDEHYDE DEHYDROGENASE"/>
    <property type="match status" value="1"/>
</dbReference>
<dbReference type="InterPro" id="IPR016161">
    <property type="entry name" value="Ald_DH/histidinol_DH"/>
</dbReference>
<evidence type="ECO:0000256" key="3">
    <source>
        <dbReference type="ARBA" id="ARBA00023027"/>
    </source>
</evidence>
<protein>
    <recommendedName>
        <fullName evidence="4">Aldehyde dehydrogenase domain-containing protein</fullName>
    </recommendedName>
</protein>
<comment type="similarity">
    <text evidence="1">Belongs to the aldehyde dehydrogenase family.</text>
</comment>
<dbReference type="EMBL" id="JARKIK010000009">
    <property type="protein sequence ID" value="KAK8749811.1"/>
    <property type="molecule type" value="Genomic_DNA"/>
</dbReference>
<dbReference type="InterPro" id="IPR016162">
    <property type="entry name" value="Ald_DH_N"/>
</dbReference>
<evidence type="ECO:0000313" key="5">
    <source>
        <dbReference type="EMBL" id="KAK8749812.1"/>
    </source>
</evidence>
<dbReference type="FunFam" id="3.40.605.10:FF:000007">
    <property type="entry name" value="NAD/NADP-dependent betaine aldehyde dehydrogenase"/>
    <property type="match status" value="1"/>
</dbReference>
<dbReference type="PANTHER" id="PTHR43720">
    <property type="entry name" value="2-AMINOMUCONIC SEMIALDEHYDE DEHYDROGENASE"/>
    <property type="match status" value="1"/>
</dbReference>
<dbReference type="SUPFAM" id="SSF53720">
    <property type="entry name" value="ALDH-like"/>
    <property type="match status" value="1"/>
</dbReference>
<keyword evidence="6" id="KW-1185">Reference proteome</keyword>
<reference evidence="5" key="2">
    <citation type="submission" date="2024-01" db="EMBL/GenBank/DDBJ databases">
        <authorList>
            <person name="He J."/>
            <person name="Wang M."/>
            <person name="Zheng J."/>
            <person name="Liu Z."/>
        </authorList>
    </citation>
    <scope>NUCLEOTIDE SEQUENCE</scope>
    <source>
        <strain evidence="5">ZL_2023a</strain>
        <tissue evidence="5">Muscle</tissue>
    </source>
</reference>
<evidence type="ECO:0000259" key="4">
    <source>
        <dbReference type="Pfam" id="PF00171"/>
    </source>
</evidence>
<sequence length="496" mass="53658">MDVLVVVDNFIAGTMLPCRRLLDSIEPGTGAVWAKVPDSGKLEVDAAVVAAKRAFAKWSKLTGHERATCLLKAADLLESRLEDFAEAESRDQGKPVHLARTYDVPRAIFNLRHAAHALPHLLTTSTVQAEAGVVSYVLREPAGVVGIICPWTVPLCGFVNRLAPAIMCGNTVVAKPSLLTSVTAFMFCKILQDAGFPAGVVNVVFGSGPSAGELLASHPDLPLLTFGGTTIMSKRIVQTAAPLLKKVSVKAGGNNAAVVFSDCDLERCVATLRRNSFINQGETRLCTSRIFVEESLHDEFLSTFVDAVRELRVGPPSDEGFFMGAIVSKTQLEKIREYINSALEERGTVLCGEGIDVCYVPDANKNGFFMRPTVISGLQADSRCLKEEIAGPVVCVVPFSTEAEAVSLVNKTCLSQGASIWTSNLVVAHRLAHRLKVRKVWTNCWSSSELDAPSEMETDSGKAALAARDDLEFFTLPKTVTTMVLHEEEGEELDFY</sequence>
<dbReference type="EMBL" id="JARKIK010000009">
    <property type="protein sequence ID" value="KAK8749812.1"/>
    <property type="molecule type" value="Genomic_DNA"/>
</dbReference>
<evidence type="ECO:0000256" key="2">
    <source>
        <dbReference type="ARBA" id="ARBA00023002"/>
    </source>
</evidence>
<dbReference type="Proteomes" id="UP001445076">
    <property type="component" value="Unassembled WGS sequence"/>
</dbReference>
<evidence type="ECO:0000313" key="6">
    <source>
        <dbReference type="Proteomes" id="UP001445076"/>
    </source>
</evidence>
<name>A0AAW0Y1C2_CHEQU</name>
<evidence type="ECO:0000256" key="1">
    <source>
        <dbReference type="ARBA" id="ARBA00009986"/>
    </source>
</evidence>
<reference evidence="5 6" key="1">
    <citation type="journal article" date="2024" name="BMC Genomics">
        <title>Genome assembly of redclaw crayfish (Cherax quadricarinatus) provides insights into its immune adaptation and hypoxia tolerance.</title>
        <authorList>
            <person name="Liu Z."/>
            <person name="Zheng J."/>
            <person name="Li H."/>
            <person name="Fang K."/>
            <person name="Wang S."/>
            <person name="He J."/>
            <person name="Zhou D."/>
            <person name="Weng S."/>
            <person name="Chi M."/>
            <person name="Gu Z."/>
            <person name="He J."/>
            <person name="Li F."/>
            <person name="Wang M."/>
        </authorList>
    </citation>
    <scope>NUCLEOTIDE SEQUENCE [LARGE SCALE GENOMIC DNA]</scope>
    <source>
        <strain evidence="5">ZL_2023a</strain>
    </source>
</reference>
<comment type="caution">
    <text evidence="5">The sequence shown here is derived from an EMBL/GenBank/DDBJ whole genome shotgun (WGS) entry which is preliminary data.</text>
</comment>
<proteinExistence type="inferred from homology"/>
<keyword evidence="2" id="KW-0560">Oxidoreductase</keyword>
<feature type="domain" description="Aldehyde dehydrogenase" evidence="4">
    <location>
        <begin position="22"/>
        <end position="480"/>
    </location>
</feature>
<gene>
    <name evidence="5" type="ORF">OTU49_015562</name>
</gene>
<organism evidence="5 6">
    <name type="scientific">Cherax quadricarinatus</name>
    <name type="common">Australian red claw crayfish</name>
    <dbReference type="NCBI Taxonomy" id="27406"/>
    <lineage>
        <taxon>Eukaryota</taxon>
        <taxon>Metazoa</taxon>
        <taxon>Ecdysozoa</taxon>
        <taxon>Arthropoda</taxon>
        <taxon>Crustacea</taxon>
        <taxon>Multicrustacea</taxon>
        <taxon>Malacostraca</taxon>
        <taxon>Eumalacostraca</taxon>
        <taxon>Eucarida</taxon>
        <taxon>Decapoda</taxon>
        <taxon>Pleocyemata</taxon>
        <taxon>Astacidea</taxon>
        <taxon>Parastacoidea</taxon>
        <taxon>Parastacidae</taxon>
        <taxon>Cherax</taxon>
    </lineage>
</organism>
<dbReference type="Gene3D" id="3.40.309.10">
    <property type="entry name" value="Aldehyde Dehydrogenase, Chain A, domain 2"/>
    <property type="match status" value="1"/>
</dbReference>
<accession>A0AAW0Y1C2</accession>
<dbReference type="AlphaFoldDB" id="A0AAW0Y1C2"/>
<dbReference type="Gene3D" id="3.40.605.10">
    <property type="entry name" value="Aldehyde Dehydrogenase, Chain A, domain 1"/>
    <property type="match status" value="1"/>
</dbReference>
<dbReference type="Pfam" id="PF00171">
    <property type="entry name" value="Aldedh"/>
    <property type="match status" value="1"/>
</dbReference>
<dbReference type="InterPro" id="IPR015590">
    <property type="entry name" value="Aldehyde_DH_dom"/>
</dbReference>